<protein>
    <recommendedName>
        <fullName evidence="4">RHS repeat-associated core domain-containing protein</fullName>
    </recommendedName>
</protein>
<evidence type="ECO:0008006" key="4">
    <source>
        <dbReference type="Google" id="ProtNLM"/>
    </source>
</evidence>
<organism evidence="2 3">
    <name type="scientific">Psychroserpens algicola</name>
    <dbReference type="NCBI Taxonomy" id="1719034"/>
    <lineage>
        <taxon>Bacteria</taxon>
        <taxon>Pseudomonadati</taxon>
        <taxon>Bacteroidota</taxon>
        <taxon>Flavobacteriia</taxon>
        <taxon>Flavobacteriales</taxon>
        <taxon>Flavobacteriaceae</taxon>
        <taxon>Psychroserpens</taxon>
    </lineage>
</organism>
<feature type="region of interest" description="Disordered" evidence="1">
    <location>
        <begin position="200"/>
        <end position="222"/>
    </location>
</feature>
<proteinExistence type="predicted"/>
<keyword evidence="3" id="KW-1185">Reference proteome</keyword>
<dbReference type="EMBL" id="JALPQF010000024">
    <property type="protein sequence ID" value="MCK8482232.1"/>
    <property type="molecule type" value="Genomic_DNA"/>
</dbReference>
<dbReference type="RefSeq" id="WP_248413957.1">
    <property type="nucleotide sequence ID" value="NZ_JALPQF010000024.1"/>
</dbReference>
<sequence>MIHSIRTSKFSKIIASYLAIQLILTSVQPTNLYALTGGPSQPEFNSFTPIGTSDMVNLSSGDFNYNIPIMDVGGYPLNLAYDSGISMDQEASWVGLGWNLNVGQINRQVRGLPDDFRGDLMTYENNLKDNKTVGLTLSINGQISGNENITGSASASATLMHNNYDGFSFTPSFGISYKFASGTSVGMNLTPSVNDGVTLTPSASQSFNKKDKDTKDNADDGISHSVGFGVPFNSRQGITSFNINTSTSKKSNDTYKKHSNKGETISDSYGGSSSLSFVDNTFTPSKRNSYKNDNYSFSASLGPDFWPVSAEFGVSAFASSQKLIEEEKIKSEKSYGYEFTEKGTYNDILDFNRENERTISKNTLSLPVTNYTYDIYSIQGQGIGGQFRPHRSQVGYLYSSSVEDSGDSFSLGAEVEAATGFHGGVDIRYSPTESRTGVWDLPVLSKFKPATNTKVDYEPTYFKSVGDMSVDDDRALFSDVNTNDGVDQNNVGGESPIALDLEGGSYGKKAVSRFNTKRYGSNNEIINTTIPITNFLKRNHREKRNQAILKITKAEANLDPFVNVNSKLSAHHTNGLKVLQPDGSTYIYGEAVANTQKNEVSFATNQNPNLNEGTIPRISSEDSRYNSSGIDHFYSKTSTPTYAHTYLLSSVLSSDYEDLTGNGPSDDDLGAYTKFYYNNFINDEENNSGQKITGVTDNYNWRVPYETNKASYNPGLYTKGNDEKGSYVSGTKELKYATMIETKTHIAIFDFDRRLDGKSAGNASSHQLHVSKIKLYSRPEAIAANLLDNDPNNNQDISPIKTVHFEYDYSLMKNTPNGNPNDDYGRLTLKKLYFTYRDSNMGKYTPYVFNYENPNPDYQIKSYDVWANYKPLTEDLITFNDTNADGIYDDFETAIPNNNQLNCEIDFPTTAQEFPFVKQNKEEQDLFVSAWTLSSVDLPSGGKLELKYESDDYQYVQDRAAMQMFNVVGVSDNKNSFGLHPNQLYGIGQTGKYLIVELTENVVNEFEFEEKYLGEYVDKPLFFRFLLNMEKNSNCSYDYVEGYCNIDRSAQFGVFNGDGNTQYGAIPIKLVDLEGGVSGNSDVNPIAKSGWYFARQSLNRYAYGQGDDNPGNLNLQEIVNAIGGWLPLMSEIFRGPNGYLKTRGIAKKFKPEKSFIRLKHPSKAKLGGGLRVKKILMHDNWDVMVNNPQSDMVNPYSNFYGQEYSYQLDNDNGSSGVASWEPNMSKENPFIEPFYNNGERLIAPKEMNYVEKPFGQSFFPGAGVTYSRVTVKNLDRQDGDKIVKNNATGEVVSEFFTTKNFPTITDHTNLEDPNNYKTNQANILDNLLNLDVKTEFVLSQGFNVITNDMNGKSKSQKVYNENGMLISGVDYIYSENNGRLNNNLPVVLEDGTTDYRNIGTHYDVITDFNENYNLSETYGVNTNITFFIIPVVIPIPVLLGQLPYSQKKNETILRTTTTTKVIHKAGILKEKIAYDLGATVSTRNIAWDAVSGQVLLTETTNEYNDNYYNFSYPAHWAYNGMGQAVHNLGLNAWIEKAPITLQDAADVGDTDYPALDGYHAADPSGSAWNQFRDFSTPNLRNYLSEGDEVYLYNAENGLPYKHLWISEIHANNRKFILVDRYGTIQKPCGDNNDRWMRVVRSHKRNLQSGTMASVTSQSNPIQYDNGNNMITNVNITDGFNYDGNTGINPKIINASAITYDNFWRPQRESNLKTYPQDIALNDQTHSVNYPNYTTNPYNNNILGDWRAIKSYAYLTQRSTGNSTRNSGFYKDFIPLYKYENNKWIVDNDAQENKWTFASEVTKYSPFGAELENADALGRYSSAQYGYGYTLPTAVASNSEYRELGFDGFEDYRSYGSNLHFSFKSSQYGDLQNGSGAFRTSEEAHTGKYSIKVSPGEKISLKKEFEENGKCLDPTNPSTLQNDLCEEPEYDCPCGGVFPDCDSCGCPSVASNHPISSNDTNEFSYAYLFGANVQTVFMTNECVMGNDMDQGSECISYNLDPVNSKLVIDTNGCPPNSFGDQSYVYVNLCFTVTYPDGTGCSYIISFCTTC</sequence>
<dbReference type="Proteomes" id="UP001203687">
    <property type="component" value="Unassembled WGS sequence"/>
</dbReference>
<accession>A0ABT0HDH0</accession>
<feature type="region of interest" description="Disordered" evidence="1">
    <location>
        <begin position="241"/>
        <end position="263"/>
    </location>
</feature>
<evidence type="ECO:0000313" key="3">
    <source>
        <dbReference type="Proteomes" id="UP001203687"/>
    </source>
</evidence>
<feature type="compositionally biased region" description="Basic and acidic residues" evidence="1">
    <location>
        <begin position="208"/>
        <end position="222"/>
    </location>
</feature>
<comment type="caution">
    <text evidence="2">The sequence shown here is derived from an EMBL/GenBank/DDBJ whole genome shotgun (WGS) entry which is preliminary data.</text>
</comment>
<reference evidence="2" key="1">
    <citation type="submission" date="2022-04" db="EMBL/GenBank/DDBJ databases">
        <authorList>
            <person name="Ren T."/>
        </authorList>
    </citation>
    <scope>NUCLEOTIDE SEQUENCE</scope>
    <source>
        <strain evidence="2">F63249</strain>
    </source>
</reference>
<name>A0ABT0HDH0_9FLAO</name>
<gene>
    <name evidence="2" type="ORF">MUY34_16495</name>
</gene>
<evidence type="ECO:0000313" key="2">
    <source>
        <dbReference type="EMBL" id="MCK8482232.1"/>
    </source>
</evidence>
<evidence type="ECO:0000256" key="1">
    <source>
        <dbReference type="SAM" id="MobiDB-lite"/>
    </source>
</evidence>